<proteinExistence type="inferred from homology"/>
<accession>A0AA95NBD9</accession>
<dbReference type="InterPro" id="IPR011051">
    <property type="entry name" value="RmlC_Cupin_sf"/>
</dbReference>
<dbReference type="InterPro" id="IPR014710">
    <property type="entry name" value="RmlC-like_jellyroll"/>
</dbReference>
<gene>
    <name evidence="3" type="ORF">PFX98_18640</name>
</gene>
<dbReference type="SUPFAM" id="SSF51161">
    <property type="entry name" value="Trimeric LpxA-like enzymes"/>
    <property type="match status" value="1"/>
</dbReference>
<dbReference type="SUPFAM" id="SSF51182">
    <property type="entry name" value="RmlC-like cupins"/>
    <property type="match status" value="1"/>
</dbReference>
<dbReference type="InterPro" id="IPR011004">
    <property type="entry name" value="Trimer_LpxA-like_sf"/>
</dbReference>
<dbReference type="PANTHER" id="PTHR43300">
    <property type="entry name" value="ACETYLTRANSFERASE"/>
    <property type="match status" value="1"/>
</dbReference>
<dbReference type="InterPro" id="IPR050179">
    <property type="entry name" value="Trans_hexapeptide_repeat"/>
</dbReference>
<dbReference type="Pfam" id="PF05523">
    <property type="entry name" value="FdtA"/>
    <property type="match status" value="1"/>
</dbReference>
<evidence type="ECO:0000256" key="1">
    <source>
        <dbReference type="ARBA" id="ARBA00007274"/>
    </source>
</evidence>
<evidence type="ECO:0000259" key="2">
    <source>
        <dbReference type="Pfam" id="PF05523"/>
    </source>
</evidence>
<keyword evidence="4" id="KW-1185">Reference proteome</keyword>
<feature type="domain" description="Sugar 3,4-ketoisomerase QdtA cupin" evidence="2">
    <location>
        <begin position="136"/>
        <end position="264"/>
    </location>
</feature>
<dbReference type="RefSeq" id="WP_285231992.1">
    <property type="nucleotide sequence ID" value="NZ_CP116346.1"/>
</dbReference>
<protein>
    <submittedName>
        <fullName evidence="3">WxcM-like domain-containing protein</fullName>
    </submittedName>
</protein>
<dbReference type="Gene3D" id="2.60.120.10">
    <property type="entry name" value="Jelly Rolls"/>
    <property type="match status" value="1"/>
</dbReference>
<dbReference type="Gene3D" id="2.160.10.10">
    <property type="entry name" value="Hexapeptide repeat proteins"/>
    <property type="match status" value="1"/>
</dbReference>
<dbReference type="CDD" id="cd20292">
    <property type="entry name" value="cupin_QdtA-like"/>
    <property type="match status" value="1"/>
</dbReference>
<dbReference type="InterPro" id="IPR008894">
    <property type="entry name" value="QdtA_cupin_dom"/>
</dbReference>
<evidence type="ECO:0000313" key="4">
    <source>
        <dbReference type="Proteomes" id="UP001177769"/>
    </source>
</evidence>
<reference evidence="3" key="1">
    <citation type="submission" date="2023-01" db="EMBL/GenBank/DDBJ databases">
        <title>Whole genome sequence of Paucibacter sp. S2-9 isolated from pond sediment.</title>
        <authorList>
            <person name="Jung J.Y."/>
        </authorList>
    </citation>
    <scope>NUCLEOTIDE SEQUENCE</scope>
    <source>
        <strain evidence="3">S2-9</strain>
    </source>
</reference>
<dbReference type="EMBL" id="CP116346">
    <property type="protein sequence ID" value="WIT10914.1"/>
    <property type="molecule type" value="Genomic_DNA"/>
</dbReference>
<comment type="similarity">
    <text evidence="1">Belongs to the transferase hexapeptide repeat family.</text>
</comment>
<dbReference type="AlphaFoldDB" id="A0AA95NBD9"/>
<evidence type="ECO:0000313" key="3">
    <source>
        <dbReference type="EMBL" id="WIT10914.1"/>
    </source>
</evidence>
<name>A0AA95NBD9_9BURK</name>
<organism evidence="3 4">
    <name type="scientific">Paucibacter sediminis</name>
    <dbReference type="NCBI Taxonomy" id="3019553"/>
    <lineage>
        <taxon>Bacteria</taxon>
        <taxon>Pseudomonadati</taxon>
        <taxon>Pseudomonadota</taxon>
        <taxon>Betaproteobacteria</taxon>
        <taxon>Burkholderiales</taxon>
        <taxon>Sphaerotilaceae</taxon>
        <taxon>Roseateles</taxon>
    </lineage>
</organism>
<dbReference type="PANTHER" id="PTHR43300:SF4">
    <property type="entry name" value="ACYL-[ACYL-CARRIER-PROTEIN]--UDP-N-ACETYLGLUCOSAMINE O-ACYLTRANSFERASE"/>
    <property type="match status" value="1"/>
</dbReference>
<sequence>MSQIDPRAHLDPSASLAPGCVLRSGAYVGAGVCLEAGVQLDANAALVDCEAGQTTRLCQGVRVGANATVLAGVVIAAKAVVRPGSVVTRAVPPNAIVEGNPATIVGYVDTLHEAAAALRPAPGSGPASVETTSVRGVSVHQFPIVPDMRGNLTVGEFERQIPFTPKRYFMVFGVPSREIRGEHAHRRCHQFLICLRGSCSVVADDGERKVEVELNAPNRGLYLPPMTWGIQYKHTPDALLMVFASDYYDASDYIRDYADFLQAVQTTRAH</sequence>
<dbReference type="KEGG" id="pais:PFX98_18640"/>
<dbReference type="Proteomes" id="UP001177769">
    <property type="component" value="Chromosome"/>
</dbReference>